<dbReference type="GeneID" id="19149763"/>
<dbReference type="AlphaFoldDB" id="W6Y3E3"/>
<dbReference type="PANTHER" id="PTHR38790">
    <property type="entry name" value="2EXR DOMAIN-CONTAINING PROTEIN-RELATED"/>
    <property type="match status" value="1"/>
</dbReference>
<dbReference type="RefSeq" id="XP_007711502.1">
    <property type="nucleotide sequence ID" value="XM_007713312.1"/>
</dbReference>
<evidence type="ECO:0000256" key="1">
    <source>
        <dbReference type="SAM" id="MobiDB-lite"/>
    </source>
</evidence>
<dbReference type="PANTHER" id="PTHR38790:SF4">
    <property type="entry name" value="2EXR DOMAIN-CONTAINING PROTEIN"/>
    <property type="match status" value="1"/>
</dbReference>
<protein>
    <recommendedName>
        <fullName evidence="2">DUF7730 domain-containing protein</fullName>
    </recommendedName>
</protein>
<proteinExistence type="predicted"/>
<evidence type="ECO:0000313" key="4">
    <source>
        <dbReference type="Proteomes" id="UP000053841"/>
    </source>
</evidence>
<dbReference type="Proteomes" id="UP000053841">
    <property type="component" value="Unassembled WGS sequence"/>
</dbReference>
<feature type="domain" description="DUF7730" evidence="2">
    <location>
        <begin position="235"/>
        <end position="381"/>
    </location>
</feature>
<accession>W6Y3E3</accession>
<feature type="compositionally biased region" description="Basic and acidic residues" evidence="1">
    <location>
        <begin position="125"/>
        <end position="134"/>
    </location>
</feature>
<dbReference type="InterPro" id="IPR056632">
    <property type="entry name" value="DUF7730"/>
</dbReference>
<dbReference type="OrthoDB" id="5413827at2759"/>
<sequence>MVKKITYSRRQPDKRRLSFDFDQVRENDDGRKRTKTAHESDEVQFVTPASKTRAKKPLVSKKSAFGGPVSIPDDADLEPSPRSGNRLSVFDKVLSNGRHQPEKTDENSLQANKQQFSEMMKIGQRSREHNDQKSKRYLPTPPAEVQRKGHDEVQEDEGFVRLNGYVDKDGLNTPETSPTPSTRTFQLFGQARKNAPREPYQPRAYKALLTPAPREKIGGSLLSRESRETQLWSTNQVSSPFLQLPQNVRDIIYRYTLGGKTVNINYETYRITFDPTRPQVAKKVMPVFKYNCTVIDGKMNPFQAAAKPYIKIRKSLTLLNSVCRQLYVETATLPYKLNMMCFASHNIMVNFVLMEKRLSREQLDALTQLLLRNELPGPNLLACLRNLEKVYLVSDQSGKSSGWYHVEREEGKEPNLVQAPKGRA</sequence>
<dbReference type="Pfam" id="PF24864">
    <property type="entry name" value="DUF7730"/>
    <property type="match status" value="1"/>
</dbReference>
<evidence type="ECO:0000259" key="2">
    <source>
        <dbReference type="Pfam" id="PF24864"/>
    </source>
</evidence>
<feature type="region of interest" description="Disordered" evidence="1">
    <location>
        <begin position="404"/>
        <end position="424"/>
    </location>
</feature>
<feature type="region of interest" description="Disordered" evidence="1">
    <location>
        <begin position="1"/>
        <end position="87"/>
    </location>
</feature>
<reference evidence="3 4" key="1">
    <citation type="journal article" date="2013" name="PLoS Genet.">
        <title>Comparative genome structure, secondary metabolite, and effector coding capacity across Cochliobolus pathogens.</title>
        <authorList>
            <person name="Condon B.J."/>
            <person name="Leng Y."/>
            <person name="Wu D."/>
            <person name="Bushley K.E."/>
            <person name="Ohm R.A."/>
            <person name="Otillar R."/>
            <person name="Martin J."/>
            <person name="Schackwitz W."/>
            <person name="Grimwood J."/>
            <person name="MohdZainudin N."/>
            <person name="Xue C."/>
            <person name="Wang R."/>
            <person name="Manning V.A."/>
            <person name="Dhillon B."/>
            <person name="Tu Z.J."/>
            <person name="Steffenson B.J."/>
            <person name="Salamov A."/>
            <person name="Sun H."/>
            <person name="Lowry S."/>
            <person name="LaButti K."/>
            <person name="Han J."/>
            <person name="Copeland A."/>
            <person name="Lindquist E."/>
            <person name="Barry K."/>
            <person name="Schmutz J."/>
            <person name="Baker S.E."/>
            <person name="Ciuffetti L.M."/>
            <person name="Grigoriev I.V."/>
            <person name="Zhong S."/>
            <person name="Turgeon B.G."/>
        </authorList>
    </citation>
    <scope>NUCLEOTIDE SEQUENCE [LARGE SCALE GENOMIC DNA]</scope>
    <source>
        <strain evidence="3 4">26-R-13</strain>
    </source>
</reference>
<dbReference type="KEGG" id="bze:COCCADRAFT_4406"/>
<keyword evidence="4" id="KW-1185">Reference proteome</keyword>
<evidence type="ECO:0000313" key="3">
    <source>
        <dbReference type="EMBL" id="EUC34167.1"/>
    </source>
</evidence>
<feature type="region of interest" description="Disordered" evidence="1">
    <location>
        <begin position="121"/>
        <end position="152"/>
    </location>
</feature>
<dbReference type="EMBL" id="KI964596">
    <property type="protein sequence ID" value="EUC34167.1"/>
    <property type="molecule type" value="Genomic_DNA"/>
</dbReference>
<name>W6Y3E3_COCC2</name>
<gene>
    <name evidence="3" type="ORF">COCCADRAFT_4406</name>
</gene>
<organism evidence="3 4">
    <name type="scientific">Cochliobolus carbonum (strain 26-R-13)</name>
    <name type="common">Maize leaf spot fungus</name>
    <name type="synonym">Bipolaris zeicola</name>
    <dbReference type="NCBI Taxonomy" id="930089"/>
    <lineage>
        <taxon>Eukaryota</taxon>
        <taxon>Fungi</taxon>
        <taxon>Dikarya</taxon>
        <taxon>Ascomycota</taxon>
        <taxon>Pezizomycotina</taxon>
        <taxon>Dothideomycetes</taxon>
        <taxon>Pleosporomycetidae</taxon>
        <taxon>Pleosporales</taxon>
        <taxon>Pleosporineae</taxon>
        <taxon>Pleosporaceae</taxon>
        <taxon>Bipolaris</taxon>
    </lineage>
</organism>
<dbReference type="eggNOG" id="ENOG502T0VH">
    <property type="taxonomic scope" value="Eukaryota"/>
</dbReference>
<dbReference type="HOGENOM" id="CLU_647235_0_0_1"/>
<feature type="compositionally biased region" description="Basic and acidic residues" evidence="1">
    <location>
        <begin position="10"/>
        <end position="41"/>
    </location>
</feature>